<protein>
    <submittedName>
        <fullName evidence="2">MOSC domain-containing protein</fullName>
    </submittedName>
</protein>
<dbReference type="Pfam" id="PF03476">
    <property type="entry name" value="MOSC_N"/>
    <property type="match status" value="1"/>
</dbReference>
<evidence type="ECO:0000259" key="1">
    <source>
        <dbReference type="PROSITE" id="PS51340"/>
    </source>
</evidence>
<reference evidence="3" key="1">
    <citation type="submission" date="2018-05" db="EMBL/GenBank/DDBJ databases">
        <title>Micromonospora globispora sp. nov. and Micromonospora rugosa sp. nov., isolated from marine sediment.</title>
        <authorList>
            <person name="Carro L."/>
            <person name="Aysel V."/>
            <person name="Cetin D."/>
            <person name="Igual J.M."/>
            <person name="Klenk H.-P."/>
            <person name="Trujillo M.E."/>
            <person name="Sahin N."/>
        </authorList>
    </citation>
    <scope>NUCLEOTIDE SEQUENCE [LARGE SCALE GENOMIC DNA]</scope>
    <source>
        <strain evidence="3">S2904</strain>
    </source>
</reference>
<keyword evidence="3" id="KW-1185">Reference proteome</keyword>
<name>A0A317JXP8_9ACTN</name>
<dbReference type="InterPro" id="IPR005302">
    <property type="entry name" value="MoCF_Sase_C"/>
</dbReference>
<accession>A0A317JXP8</accession>
<organism evidence="2 3">
    <name type="scientific">Micromonospora globispora</name>
    <dbReference type="NCBI Taxonomy" id="1450148"/>
    <lineage>
        <taxon>Bacteria</taxon>
        <taxon>Bacillati</taxon>
        <taxon>Actinomycetota</taxon>
        <taxon>Actinomycetes</taxon>
        <taxon>Micromonosporales</taxon>
        <taxon>Micromonosporaceae</taxon>
        <taxon>Micromonospora</taxon>
    </lineage>
</organism>
<dbReference type="AlphaFoldDB" id="A0A317JXP8"/>
<dbReference type="GO" id="GO:0030170">
    <property type="term" value="F:pyridoxal phosphate binding"/>
    <property type="evidence" value="ECO:0007669"/>
    <property type="project" value="InterPro"/>
</dbReference>
<dbReference type="InterPro" id="IPR011037">
    <property type="entry name" value="Pyrv_Knase-like_insert_dom_sf"/>
</dbReference>
<dbReference type="RefSeq" id="WP_109946352.1">
    <property type="nucleotide sequence ID" value="NZ_QGSV01000250.1"/>
</dbReference>
<dbReference type="PROSITE" id="PS51340">
    <property type="entry name" value="MOSC"/>
    <property type="match status" value="1"/>
</dbReference>
<dbReference type="SUPFAM" id="SSF50800">
    <property type="entry name" value="PK beta-barrel domain-like"/>
    <property type="match status" value="1"/>
</dbReference>
<dbReference type="GO" id="GO:0003824">
    <property type="term" value="F:catalytic activity"/>
    <property type="evidence" value="ECO:0007669"/>
    <property type="project" value="InterPro"/>
</dbReference>
<dbReference type="OrthoDB" id="9793178at2"/>
<dbReference type="EMBL" id="QGSV01000250">
    <property type="protein sequence ID" value="PWU45546.1"/>
    <property type="molecule type" value="Genomic_DNA"/>
</dbReference>
<evidence type="ECO:0000313" key="3">
    <source>
        <dbReference type="Proteomes" id="UP000245683"/>
    </source>
</evidence>
<dbReference type="GO" id="GO:0030151">
    <property type="term" value="F:molybdenum ion binding"/>
    <property type="evidence" value="ECO:0007669"/>
    <property type="project" value="InterPro"/>
</dbReference>
<evidence type="ECO:0000313" key="2">
    <source>
        <dbReference type="EMBL" id="PWU45546.1"/>
    </source>
</evidence>
<dbReference type="Pfam" id="PF03473">
    <property type="entry name" value="MOSC"/>
    <property type="match status" value="1"/>
</dbReference>
<proteinExistence type="predicted"/>
<comment type="caution">
    <text evidence="2">The sequence shown here is derived from an EMBL/GenBank/DDBJ whole genome shotgun (WGS) entry which is preliminary data.</text>
</comment>
<dbReference type="Proteomes" id="UP000245683">
    <property type="component" value="Unassembled WGS sequence"/>
</dbReference>
<feature type="domain" description="MOSC" evidence="1">
    <location>
        <begin position="126"/>
        <end position="276"/>
    </location>
</feature>
<dbReference type="Gene3D" id="2.40.33.20">
    <property type="entry name" value="PK beta-barrel domain-like"/>
    <property type="match status" value="1"/>
</dbReference>
<sequence length="276" mass="29178">MIGQLGRLLRYPVKSLLGEELTAVEVSPAGLTGDRRLALVHRTTGRVASAKNPHRWRALTTIRATGGHPGPVRLILPDGRALAADDECLDETLSALLGEPVTLADRVPPNAVVERSRPESVLAAGIDVPVPVEESRLGTAAPPGSFVDFAPVHLLTTATLDRLGAAVPAGAVDPIRYRPNLVVDTAGDGFEENDWIGRDLRVGPELVLRLVAPTPRCAVPTLAHGSLPRDPDALRAPARLNRLAPLPGMAPQPCVGAYAQVVRPGRIRLGDPVRLG</sequence>
<gene>
    <name evidence="2" type="ORF">DLJ46_21100</name>
</gene>
<dbReference type="InterPro" id="IPR005303">
    <property type="entry name" value="MOCOS_middle"/>
</dbReference>